<evidence type="ECO:0000313" key="4">
    <source>
        <dbReference type="EMBL" id="CAD6493497.1"/>
    </source>
</evidence>
<dbReference type="AlphaFoldDB" id="A0A811TG57"/>
<protein>
    <recommendedName>
        <fullName evidence="6">Glycosyltransferase 2-like domain-containing protein</fullName>
    </recommendedName>
</protein>
<dbReference type="Proteomes" id="UP000634805">
    <property type="component" value="Unassembled WGS sequence"/>
</dbReference>
<name>A0A811TG57_9EURY</name>
<comment type="caution">
    <text evidence="4">The sequence shown here is derived from an EMBL/GenBank/DDBJ whole genome shotgun (WGS) entry which is preliminary data.</text>
</comment>
<dbReference type="InterPro" id="IPR029044">
    <property type="entry name" value="Nucleotide-diphossugar_trans"/>
</dbReference>
<dbReference type="GO" id="GO:0016757">
    <property type="term" value="F:glycosyltransferase activity"/>
    <property type="evidence" value="ECO:0007669"/>
    <property type="project" value="UniProtKB-KW"/>
</dbReference>
<organism evidence="4 5">
    <name type="scientific">Candidatus Argoarchaeum ethanivorans</name>
    <dbReference type="NCBI Taxonomy" id="2608793"/>
    <lineage>
        <taxon>Archaea</taxon>
        <taxon>Methanobacteriati</taxon>
        <taxon>Methanobacteriota</taxon>
        <taxon>Stenosarchaea group</taxon>
        <taxon>Methanomicrobia</taxon>
        <taxon>Methanosarcinales</taxon>
        <taxon>Methanosarcinales incertae sedis</taxon>
        <taxon>GOM Arc I cluster</taxon>
        <taxon>Candidatus Argoarchaeum</taxon>
    </lineage>
</organism>
<comment type="similarity">
    <text evidence="1">Belongs to the glycosyltransferase 2 family.</text>
</comment>
<evidence type="ECO:0000256" key="3">
    <source>
        <dbReference type="ARBA" id="ARBA00022679"/>
    </source>
</evidence>
<dbReference type="PANTHER" id="PTHR43179:SF12">
    <property type="entry name" value="GALACTOFURANOSYLTRANSFERASE GLFT2"/>
    <property type="match status" value="1"/>
</dbReference>
<keyword evidence="2" id="KW-0328">Glycosyltransferase</keyword>
<dbReference type="SUPFAM" id="SSF53448">
    <property type="entry name" value="Nucleotide-diphospho-sugar transferases"/>
    <property type="match status" value="1"/>
</dbReference>
<dbReference type="Gene3D" id="3.90.550.10">
    <property type="entry name" value="Spore Coat Polysaccharide Biosynthesis Protein SpsA, Chain A"/>
    <property type="match status" value="1"/>
</dbReference>
<accession>A0A811TG57</accession>
<evidence type="ECO:0000256" key="1">
    <source>
        <dbReference type="ARBA" id="ARBA00006739"/>
    </source>
</evidence>
<evidence type="ECO:0000313" key="5">
    <source>
        <dbReference type="Proteomes" id="UP000634805"/>
    </source>
</evidence>
<evidence type="ECO:0000256" key="2">
    <source>
        <dbReference type="ARBA" id="ARBA00022676"/>
    </source>
</evidence>
<dbReference type="EMBL" id="CAJHIS010000012">
    <property type="protein sequence ID" value="CAD6493497.1"/>
    <property type="molecule type" value="Genomic_DNA"/>
</dbReference>
<proteinExistence type="inferred from homology"/>
<sequence>MEYAYKKGYNWIWLLDGDSLPQVSALEQLMTALVNLMPVHPKIGILASSPTNPSTGQIYGGFIRKGLFHKIPKEITHLRKPVPVDTVVSSGCLVSDKVVKDVGLPRTDFFMDFVDAEYNLRVLRRGYEIISVPNSIIYHQVGHNRIITSRIVKSIIRFLFYKGECIIISPPLEGILCKAQRTIHLLARISKL</sequence>
<reference evidence="4" key="1">
    <citation type="submission" date="2020-10" db="EMBL/GenBank/DDBJ databases">
        <authorList>
            <person name="Hahn C.J."/>
            <person name="Laso-Perez R."/>
            <person name="Vulcano F."/>
            <person name="Vaziourakis K.-M."/>
            <person name="Stokke R."/>
            <person name="Steen I.H."/>
            <person name="Teske A."/>
            <person name="Boetius A."/>
            <person name="Liebeke M."/>
            <person name="Amann R."/>
            <person name="Knittel K."/>
        </authorList>
    </citation>
    <scope>NUCLEOTIDE SEQUENCE</scope>
    <source>
        <strain evidence="4">Gfbio:e3339647-f889-4370-9287-4fb5cb688e4c:AG392D22_GoMArc1</strain>
    </source>
</reference>
<dbReference type="PANTHER" id="PTHR43179">
    <property type="entry name" value="RHAMNOSYLTRANSFERASE WBBL"/>
    <property type="match status" value="1"/>
</dbReference>
<keyword evidence="3" id="KW-0808">Transferase</keyword>
<gene>
    <name evidence="4" type="ORF">EMLJLAPB_00530</name>
</gene>
<evidence type="ECO:0008006" key="6">
    <source>
        <dbReference type="Google" id="ProtNLM"/>
    </source>
</evidence>